<evidence type="ECO:0000256" key="1">
    <source>
        <dbReference type="SAM" id="SignalP"/>
    </source>
</evidence>
<feature type="signal peptide" evidence="1">
    <location>
        <begin position="1"/>
        <end position="24"/>
    </location>
</feature>
<dbReference type="Proteomes" id="UP000660262">
    <property type="component" value="Unassembled WGS sequence"/>
</dbReference>
<name>A0A830H6K9_9CHLO</name>
<reference evidence="2" key="1">
    <citation type="submission" date="2020-10" db="EMBL/GenBank/DDBJ databases">
        <title>Unveiling of a novel bifunctional photoreceptor, Dualchrome1, isolated from a cosmopolitan green alga.</title>
        <authorList>
            <person name="Suzuki S."/>
            <person name="Kawachi M."/>
        </authorList>
    </citation>
    <scope>NUCLEOTIDE SEQUENCE</scope>
    <source>
        <strain evidence="2">NIES 2893</strain>
    </source>
</reference>
<feature type="chain" id="PRO_5032668944" evidence="1">
    <location>
        <begin position="25"/>
        <end position="398"/>
    </location>
</feature>
<sequence>MTTTTSFTLLLAPLLLLLLTGTDAVSLGSMGTTGDSWVFNNGVTVNGTTGDLVAQGDLSGVHLESLIDDHYKQNVTFADKKKMLLNILGLKVVDFAYNDTFQEEFVGSHDKHYFDGKPPHWYKAAYYRGILAESLAYHLPQALTPHQVLPLKTGFVPGDNTAQCCQEFDAGSYNSNTLEHLTNKRWYAKLDVIVTELVGAVQALFSMAFDPISLAKLAAPGPYSGGGPISLGMFIGSVLELISHKGFGDYSKSAATSGSGVKFNFKSSPSPEHMPDPNDAPVFHSMPLDVQHEAQNAAASVIRAVDDVNAHTMTKESEMNARFDQFAQTLANDLEFVTARANAVKVVAKGENGHLVALERTNARQRKNIDELLDLSNRLTVEQDKAIQDIEAALSRIP</sequence>
<gene>
    <name evidence="2" type="ORF">PPROV_000068000</name>
</gene>
<protein>
    <submittedName>
        <fullName evidence="2">Uncharacterized protein</fullName>
    </submittedName>
</protein>
<evidence type="ECO:0000313" key="3">
    <source>
        <dbReference type="Proteomes" id="UP000660262"/>
    </source>
</evidence>
<evidence type="ECO:0000313" key="2">
    <source>
        <dbReference type="EMBL" id="GHP01923.1"/>
    </source>
</evidence>
<dbReference type="AlphaFoldDB" id="A0A830H6K9"/>
<organism evidence="2 3">
    <name type="scientific">Pycnococcus provasolii</name>
    <dbReference type="NCBI Taxonomy" id="41880"/>
    <lineage>
        <taxon>Eukaryota</taxon>
        <taxon>Viridiplantae</taxon>
        <taxon>Chlorophyta</taxon>
        <taxon>Pseudoscourfieldiophyceae</taxon>
        <taxon>Pseudoscourfieldiales</taxon>
        <taxon>Pycnococcaceae</taxon>
        <taxon>Pycnococcus</taxon>
    </lineage>
</organism>
<proteinExistence type="predicted"/>
<keyword evidence="3" id="KW-1185">Reference proteome</keyword>
<dbReference type="EMBL" id="BNJQ01000002">
    <property type="protein sequence ID" value="GHP01923.1"/>
    <property type="molecule type" value="Genomic_DNA"/>
</dbReference>
<keyword evidence="1" id="KW-0732">Signal</keyword>
<accession>A0A830H6K9</accession>
<comment type="caution">
    <text evidence="2">The sequence shown here is derived from an EMBL/GenBank/DDBJ whole genome shotgun (WGS) entry which is preliminary data.</text>
</comment>